<dbReference type="EMBL" id="LAIR01000002">
    <property type="protein sequence ID" value="KNX38030.1"/>
    <property type="molecule type" value="Genomic_DNA"/>
</dbReference>
<evidence type="ECO:0000256" key="1">
    <source>
        <dbReference type="ARBA" id="ARBA00004651"/>
    </source>
</evidence>
<keyword evidence="3" id="KW-1003">Cell membrane</keyword>
<protein>
    <recommendedName>
        <fullName evidence="10">Na+/H+ antiporter subunit E</fullName>
    </recommendedName>
</protein>
<evidence type="ECO:0000256" key="7">
    <source>
        <dbReference type="SAM" id="Phobius"/>
    </source>
</evidence>
<dbReference type="STRING" id="1631356.VV01_14155"/>
<dbReference type="AlphaFoldDB" id="A0A0L6CK93"/>
<accession>A0A0L6CK93</accession>
<evidence type="ECO:0000256" key="4">
    <source>
        <dbReference type="ARBA" id="ARBA00022692"/>
    </source>
</evidence>
<evidence type="ECO:0000313" key="8">
    <source>
        <dbReference type="EMBL" id="KNX38030.1"/>
    </source>
</evidence>
<dbReference type="PANTHER" id="PTHR34584">
    <property type="entry name" value="NA(+)/H(+) ANTIPORTER SUBUNIT E1"/>
    <property type="match status" value="1"/>
</dbReference>
<keyword evidence="4 7" id="KW-0812">Transmembrane</keyword>
<gene>
    <name evidence="8" type="ORF">VV01_14155</name>
</gene>
<keyword evidence="6 7" id="KW-0472">Membrane</keyword>
<dbReference type="Pfam" id="PF01899">
    <property type="entry name" value="MNHE"/>
    <property type="match status" value="1"/>
</dbReference>
<evidence type="ECO:0000256" key="6">
    <source>
        <dbReference type="ARBA" id="ARBA00023136"/>
    </source>
</evidence>
<proteinExistence type="inferred from homology"/>
<organism evidence="8 9">
    <name type="scientific">Luteipulveratus halotolerans</name>
    <dbReference type="NCBI Taxonomy" id="1631356"/>
    <lineage>
        <taxon>Bacteria</taxon>
        <taxon>Bacillati</taxon>
        <taxon>Actinomycetota</taxon>
        <taxon>Actinomycetes</taxon>
        <taxon>Micrococcales</taxon>
        <taxon>Dermacoccaceae</taxon>
        <taxon>Luteipulveratus</taxon>
    </lineage>
</organism>
<keyword evidence="5 7" id="KW-1133">Transmembrane helix</keyword>
<evidence type="ECO:0000256" key="2">
    <source>
        <dbReference type="ARBA" id="ARBA00006228"/>
    </source>
</evidence>
<dbReference type="OrthoDB" id="3556991at2"/>
<evidence type="ECO:0000256" key="3">
    <source>
        <dbReference type="ARBA" id="ARBA00022475"/>
    </source>
</evidence>
<comment type="similarity">
    <text evidence="2">Belongs to the CPA3 antiporters (TC 2.A.63) subunit E family.</text>
</comment>
<feature type="transmembrane region" description="Helical" evidence="7">
    <location>
        <begin position="9"/>
        <end position="28"/>
    </location>
</feature>
<evidence type="ECO:0000313" key="9">
    <source>
        <dbReference type="Proteomes" id="UP000037397"/>
    </source>
</evidence>
<evidence type="ECO:0008006" key="10">
    <source>
        <dbReference type="Google" id="ProtNLM"/>
    </source>
</evidence>
<comment type="caution">
    <text evidence="8">The sequence shown here is derived from an EMBL/GenBank/DDBJ whole genome shotgun (WGS) entry which is preliminary data.</text>
</comment>
<dbReference type="NCBIfam" id="NF006521">
    <property type="entry name" value="PRK08965.1-5"/>
    <property type="match status" value="1"/>
</dbReference>
<dbReference type="PANTHER" id="PTHR34584:SF1">
    <property type="entry name" value="NA(+)_H(+) ANTIPORTER SUBUNIT E1"/>
    <property type="match status" value="1"/>
</dbReference>
<sequence>MVAVIRRRVHLFPLLWLTVVWVLLWGNVSWANVLGGLALGFVILMVFPLPRLVVGVTVRPWPLLLLIGHFVYDLVRASVHVAWLTVRPGPPVRGVVFDVELRGRDELLQTVTAEMVALVPGTVVIDLDPTAGVLTIHALGVHDVDGARRVQREVLAQERRVLRALATDPSCGRGATASTDSGASA</sequence>
<dbReference type="GO" id="GO:0008324">
    <property type="term" value="F:monoatomic cation transmembrane transporter activity"/>
    <property type="evidence" value="ECO:0007669"/>
    <property type="project" value="InterPro"/>
</dbReference>
<comment type="subcellular location">
    <subcellularLocation>
        <location evidence="1">Cell membrane</location>
        <topology evidence="1">Multi-pass membrane protein</topology>
    </subcellularLocation>
</comment>
<dbReference type="InterPro" id="IPR002758">
    <property type="entry name" value="Cation_antiport_E"/>
</dbReference>
<keyword evidence="9" id="KW-1185">Reference proteome</keyword>
<reference evidence="9" key="1">
    <citation type="submission" date="2015-03" db="EMBL/GenBank/DDBJ databases">
        <title>Luteipulveratus halotolerans sp. nov., a novel actinobacterium (Dermacoccaceae) from Sarawak, Malaysia.</title>
        <authorList>
            <person name="Juboi H."/>
            <person name="Basik A."/>
            <person name="Shamsul S.S."/>
            <person name="Arnold P."/>
            <person name="Schmitt E.K."/>
            <person name="Sanglier J.-J."/>
            <person name="Yeo T."/>
        </authorList>
    </citation>
    <scope>NUCLEOTIDE SEQUENCE [LARGE SCALE GENOMIC DNA]</scope>
    <source>
        <strain evidence="9">C296001</strain>
    </source>
</reference>
<evidence type="ECO:0000256" key="5">
    <source>
        <dbReference type="ARBA" id="ARBA00022989"/>
    </source>
</evidence>
<name>A0A0L6CK93_9MICO</name>
<dbReference type="GO" id="GO:0005886">
    <property type="term" value="C:plasma membrane"/>
    <property type="evidence" value="ECO:0007669"/>
    <property type="project" value="UniProtKB-SubCell"/>
</dbReference>
<dbReference type="Proteomes" id="UP000037397">
    <property type="component" value="Unassembled WGS sequence"/>
</dbReference>
<feature type="transmembrane region" description="Helical" evidence="7">
    <location>
        <begin position="34"/>
        <end position="54"/>
    </location>
</feature>